<dbReference type="PROSITE" id="PS51192">
    <property type="entry name" value="HELICASE_ATP_BIND_1"/>
    <property type="match status" value="1"/>
</dbReference>
<dbReference type="InterPro" id="IPR007409">
    <property type="entry name" value="Restrct_endonuc_type1_HsdR_N"/>
</dbReference>
<evidence type="ECO:0000313" key="13">
    <source>
        <dbReference type="EMBL" id="AIR10620.1"/>
    </source>
</evidence>
<keyword evidence="9 11" id="KW-0067">ATP-binding</keyword>
<evidence type="ECO:0000256" key="7">
    <source>
        <dbReference type="ARBA" id="ARBA00022759"/>
    </source>
</evidence>
<comment type="subunit">
    <text evidence="3 11">The type I restriction/modification system is composed of three polypeptides R, M and S.</text>
</comment>
<dbReference type="SUPFAM" id="SSF52540">
    <property type="entry name" value="P-loop containing nucleoside triphosphate hydrolases"/>
    <property type="match status" value="2"/>
</dbReference>
<dbReference type="SMART" id="SM00487">
    <property type="entry name" value="DEXDc"/>
    <property type="match status" value="1"/>
</dbReference>
<evidence type="ECO:0000256" key="11">
    <source>
        <dbReference type="RuleBase" id="RU364115"/>
    </source>
</evidence>
<dbReference type="GO" id="GO:0009307">
    <property type="term" value="P:DNA restriction-modification system"/>
    <property type="evidence" value="ECO:0007669"/>
    <property type="project" value="UniProtKB-KW"/>
</dbReference>
<evidence type="ECO:0000256" key="4">
    <source>
        <dbReference type="ARBA" id="ARBA00022722"/>
    </source>
</evidence>
<dbReference type="KEGG" id="lsj:LSJ_0940c"/>
<dbReference type="InterPro" id="IPR055180">
    <property type="entry name" value="HsdR_RecA-like_helicase_dom_2"/>
</dbReference>
<dbReference type="Pfam" id="PF12008">
    <property type="entry name" value="EcoR124_C"/>
    <property type="match status" value="1"/>
</dbReference>
<dbReference type="NCBIfam" id="TIGR00348">
    <property type="entry name" value="hsdR"/>
    <property type="match status" value="1"/>
</dbReference>
<dbReference type="EC" id="3.1.21.3" evidence="11"/>
<dbReference type="RefSeq" id="WP_034983783.1">
    <property type="nucleotide sequence ID" value="NZ_CP007646.1"/>
</dbReference>
<dbReference type="InterPro" id="IPR022625">
    <property type="entry name" value="TypeI_RM_Rsu_C"/>
</dbReference>
<comment type="similarity">
    <text evidence="2 11">Belongs to the HsdR family.</text>
</comment>
<dbReference type="CDD" id="cd22332">
    <property type="entry name" value="HsdR_N"/>
    <property type="match status" value="1"/>
</dbReference>
<comment type="catalytic activity">
    <reaction evidence="1 11">
        <text>Endonucleolytic cleavage of DNA to give random double-stranded fragments with terminal 5'-phosphates, ATP is simultaneously hydrolyzed.</text>
        <dbReference type="EC" id="3.1.21.3"/>
    </reaction>
</comment>
<dbReference type="GO" id="GO:0003677">
    <property type="term" value="F:DNA binding"/>
    <property type="evidence" value="ECO:0007669"/>
    <property type="project" value="UniProtKB-KW"/>
</dbReference>
<keyword evidence="6 11" id="KW-0680">Restriction system</keyword>
<evidence type="ECO:0000256" key="1">
    <source>
        <dbReference type="ARBA" id="ARBA00000851"/>
    </source>
</evidence>
<name>A0A089QCY7_9LACO</name>
<keyword evidence="4" id="KW-0540">Nuclease</keyword>
<dbReference type="Gene3D" id="3.40.50.300">
    <property type="entry name" value="P-loop containing nucleotide triphosphate hydrolases"/>
    <property type="match status" value="2"/>
</dbReference>
<evidence type="ECO:0000256" key="10">
    <source>
        <dbReference type="ARBA" id="ARBA00023125"/>
    </source>
</evidence>
<dbReference type="Pfam" id="PF18766">
    <property type="entry name" value="SWI2_SNF2"/>
    <property type="match status" value="1"/>
</dbReference>
<evidence type="ECO:0000256" key="5">
    <source>
        <dbReference type="ARBA" id="ARBA00022741"/>
    </source>
</evidence>
<dbReference type="GO" id="GO:0009035">
    <property type="term" value="F:type I site-specific deoxyribonuclease activity"/>
    <property type="evidence" value="ECO:0007669"/>
    <property type="project" value="UniProtKB-EC"/>
</dbReference>
<comment type="function">
    <text evidence="11">Subunit R is required for both nuclease and ATPase activities, but not for modification.</text>
</comment>
<evidence type="ECO:0000256" key="6">
    <source>
        <dbReference type="ARBA" id="ARBA00022747"/>
    </source>
</evidence>
<evidence type="ECO:0000259" key="12">
    <source>
        <dbReference type="PROSITE" id="PS51192"/>
    </source>
</evidence>
<dbReference type="EMBL" id="CP007646">
    <property type="protein sequence ID" value="AIR10620.1"/>
    <property type="molecule type" value="Genomic_DNA"/>
</dbReference>
<reference evidence="13 14" key="1">
    <citation type="journal article" date="2014" name="BMC Genomics">
        <title>Unusual genome complexity in Lactobacillus salivarius JCM1046.</title>
        <authorList>
            <person name="Raftis E.J."/>
            <person name="Forde B.M."/>
            <person name="Claesson M.J."/>
            <person name="O'Toole P.W."/>
        </authorList>
    </citation>
    <scope>NUCLEOTIDE SEQUENCE [LARGE SCALE GENOMIC DNA]</scope>
    <source>
        <strain evidence="13 14">JCM1046</strain>
    </source>
</reference>
<evidence type="ECO:0000256" key="8">
    <source>
        <dbReference type="ARBA" id="ARBA00022801"/>
    </source>
</evidence>
<keyword evidence="10 11" id="KW-0238">DNA-binding</keyword>
<dbReference type="Pfam" id="PF22679">
    <property type="entry name" value="T1R_D3-like"/>
    <property type="match status" value="1"/>
</dbReference>
<gene>
    <name evidence="13" type="primary">hsdR</name>
    <name evidence="13" type="ORF">LSJ_0940c</name>
</gene>
<evidence type="ECO:0000256" key="3">
    <source>
        <dbReference type="ARBA" id="ARBA00011296"/>
    </source>
</evidence>
<accession>A0A089QCY7</accession>
<dbReference type="PANTHER" id="PTHR30195:SF16">
    <property type="entry name" value="TYPE I RESTRICTION ENZYME ENDONUCLEASE SUBUNIT"/>
    <property type="match status" value="1"/>
</dbReference>
<protein>
    <recommendedName>
        <fullName evidence="11">Type I restriction enzyme endonuclease subunit</fullName>
        <shortName evidence="11">R protein</shortName>
        <ecNumber evidence="11">3.1.21.3</ecNumber>
    </recommendedName>
    <alternativeName>
        <fullName evidence="11">Type-1 restriction enzyme R protein</fullName>
    </alternativeName>
</protein>
<dbReference type="Gene3D" id="3.90.1570.50">
    <property type="match status" value="1"/>
</dbReference>
<feature type="domain" description="Helicase ATP-binding" evidence="12">
    <location>
        <begin position="267"/>
        <end position="442"/>
    </location>
</feature>
<evidence type="ECO:0000313" key="14">
    <source>
        <dbReference type="Proteomes" id="UP000029488"/>
    </source>
</evidence>
<dbReference type="AlphaFoldDB" id="A0A089QCY7"/>
<evidence type="ECO:0000256" key="2">
    <source>
        <dbReference type="ARBA" id="ARBA00008598"/>
    </source>
</evidence>
<dbReference type="InterPro" id="IPR040980">
    <property type="entry name" value="SWI2_SNF2"/>
</dbReference>
<keyword evidence="7" id="KW-0255">Endonuclease</keyword>
<dbReference type="InterPro" id="IPR051268">
    <property type="entry name" value="Type-I_R_enzyme_R_subunit"/>
</dbReference>
<dbReference type="GO" id="GO:0005524">
    <property type="term" value="F:ATP binding"/>
    <property type="evidence" value="ECO:0007669"/>
    <property type="project" value="UniProtKB-KW"/>
</dbReference>
<dbReference type="InterPro" id="IPR027417">
    <property type="entry name" value="P-loop_NTPase"/>
</dbReference>
<dbReference type="CDD" id="cd18800">
    <property type="entry name" value="SF2_C_EcoR124I-like"/>
    <property type="match status" value="1"/>
</dbReference>
<keyword evidence="8 11" id="KW-0378">Hydrolase</keyword>
<dbReference type="PANTHER" id="PTHR30195">
    <property type="entry name" value="TYPE I SITE-SPECIFIC DEOXYRIBONUCLEASE PROTEIN SUBUNIT M AND R"/>
    <property type="match status" value="1"/>
</dbReference>
<proteinExistence type="inferred from homology"/>
<dbReference type="InterPro" id="IPR004473">
    <property type="entry name" value="Restrct_endonuc_typeI_HsdR"/>
</dbReference>
<evidence type="ECO:0000256" key="9">
    <source>
        <dbReference type="ARBA" id="ARBA00022840"/>
    </source>
</evidence>
<sequence>MDLERDIEEKLINRLTQGVSQWTRRDDIKTVSQLWDNFFKILSKNNKAQLHDQPLTENEKNTIRTQITKPNFYQAAKFMVGANRQVKFHLKREDSTLPDADLTILDNTNIAGGTSVYEVVHQIQLARKFELDQDRRSDVTLLINGLPMIHIELKKPSESIIKAFNQIQKYINEAKFTDIFCFIKMFVVSNKTITRYISAGQSLREKFLTAWVDDKNQRVDNYLDFAREVLSIPQAHHMLADYTVLDNQAKNIILLRPYQIHAIKAIFKASREQKSGYIWHTTGSGKTLTSYKVARNLLQIPSIQKTVFLIDRQDLDVQTVSAFEAYAYNDTINVDDTDNSYDLANQLIDNEKKVIVTTRQKLQAIFRRIDEQKDNLSKKYLKLKDVKLAFVVDECHRAVTPSQKRELDKFFNKSPLWYGFTGTPIMDKNARAENGNDARTTKGLYGDLLHTYTIKNAIADNAVLGFQITNIGQENVEDEENTEKWDKLYLKDVHMKAVVKKILNLAYVKQGLKDGNRYAAIFTTSSIKQAQKYYHIFRDIANGEGEIKVPKVIKEKAVDFPRVAITYSISQNEKDSEDNQKDMKVSLKDYNAMFGTNFEMGQIDAYNRNVNDRLARKSKQYQAPSQQLDIVIVVDRLLTGFDSPTLSTLYIDRRPMNPQNMIQAFSRTNRIYDNTKQWGQIVTFQYPETYKKKIDEAIQLYSNGAATSDITAPVWTESRKKYIAARNGINQYLLDKKALDRIVDAPMEEMKAFAKDFQKFDKAFVAIQTYDEYYNQDELPEKERISIPVLTDEELEHLQGVYSNVIEKIRENGGDGGNGDNSDPEFDWEYELTPIYNNKIDERYITNLIQNVVSDTNESELFLNEKDVEEIDETIDNLEKINKPKADIIRSLWDKVKQNPQEYAGTSISQLVEDLINKENHRLMQEFADKYKVDYNDLRYVINNYVSDGDSTRQKGMAEMIDKEAYKKFKDAYPDTELKTLLKWKHKIRQEVDTFYTDKIRPLMYTE</sequence>
<dbReference type="Pfam" id="PF04313">
    <property type="entry name" value="HSDR_N"/>
    <property type="match status" value="1"/>
</dbReference>
<dbReference type="Proteomes" id="UP000029488">
    <property type="component" value="Chromosome"/>
</dbReference>
<keyword evidence="5 11" id="KW-0547">Nucleotide-binding</keyword>
<dbReference type="InterPro" id="IPR014001">
    <property type="entry name" value="Helicase_ATP-bd"/>
</dbReference>
<organism evidence="13 14">
    <name type="scientific">Ligilactobacillus salivarius</name>
    <dbReference type="NCBI Taxonomy" id="1624"/>
    <lineage>
        <taxon>Bacteria</taxon>
        <taxon>Bacillati</taxon>
        <taxon>Bacillota</taxon>
        <taxon>Bacilli</taxon>
        <taxon>Lactobacillales</taxon>
        <taxon>Lactobacillaceae</taxon>
        <taxon>Ligilactobacillus</taxon>
    </lineage>
</organism>